<feature type="domain" description="Putative beta-lactamase-inhibitor-like PepSY-like" evidence="2">
    <location>
        <begin position="65"/>
        <end position="145"/>
    </location>
</feature>
<sequence>MTTKFGLQKTLLLGVASILSFACTAQKTTITLAELPAAAQSFVKANFPNQATSYIIKDKDFTETEYELKFTGGAEVEFDEKGNWKEVDANRSTMPATVLPKAIADYNAAHYKGLLVEKIEKKHWGYKLEFTNDLELEFDNSGKFLRIDD</sequence>
<accession>A0A0A2MJT2</accession>
<reference evidence="3 4" key="1">
    <citation type="submission" date="2013-09" db="EMBL/GenBank/DDBJ databases">
        <authorList>
            <person name="Zeng Z."/>
            <person name="Chen C."/>
        </authorList>
    </citation>
    <scope>NUCLEOTIDE SEQUENCE [LARGE SCALE GENOMIC DNA]</scope>
    <source>
        <strain evidence="3 4">WB 4.1-42</strain>
    </source>
</reference>
<dbReference type="RefSeq" id="WP_026993065.1">
    <property type="nucleotide sequence ID" value="NZ_JRLY01000007.1"/>
</dbReference>
<evidence type="ECO:0000313" key="4">
    <source>
        <dbReference type="Proteomes" id="UP000030111"/>
    </source>
</evidence>
<dbReference type="PROSITE" id="PS51257">
    <property type="entry name" value="PROKAR_LIPOPROTEIN"/>
    <property type="match status" value="1"/>
</dbReference>
<keyword evidence="4" id="KW-1185">Reference proteome</keyword>
<dbReference type="EMBL" id="JRLY01000007">
    <property type="protein sequence ID" value="KGO92902.1"/>
    <property type="molecule type" value="Genomic_DNA"/>
</dbReference>
<dbReference type="Proteomes" id="UP000030111">
    <property type="component" value="Unassembled WGS sequence"/>
</dbReference>
<protein>
    <recommendedName>
        <fullName evidence="2">Putative beta-lactamase-inhibitor-like PepSY-like domain-containing protein</fullName>
    </recommendedName>
</protein>
<dbReference type="Pfam" id="PF11396">
    <property type="entry name" value="PepSY_like"/>
    <property type="match status" value="1"/>
</dbReference>
<evidence type="ECO:0000313" key="3">
    <source>
        <dbReference type="EMBL" id="KGO92902.1"/>
    </source>
</evidence>
<evidence type="ECO:0000259" key="2">
    <source>
        <dbReference type="Pfam" id="PF11396"/>
    </source>
</evidence>
<feature type="chain" id="PRO_5001992300" description="Putative beta-lactamase-inhibitor-like PepSY-like domain-containing protein" evidence="1">
    <location>
        <begin position="23"/>
        <end position="149"/>
    </location>
</feature>
<dbReference type="SUPFAM" id="SSF160574">
    <property type="entry name" value="BT0923-like"/>
    <property type="match status" value="1"/>
</dbReference>
<keyword evidence="1" id="KW-0732">Signal</keyword>
<proteinExistence type="predicted"/>
<evidence type="ECO:0000256" key="1">
    <source>
        <dbReference type="SAM" id="SignalP"/>
    </source>
</evidence>
<name>A0A0A2MJT2_9FLAO</name>
<dbReference type="STRING" id="1121898.GCA_000422725_02743"/>
<comment type="caution">
    <text evidence="3">The sequence shown here is derived from an EMBL/GenBank/DDBJ whole genome shotgun (WGS) entry which is preliminary data.</text>
</comment>
<dbReference type="Gene3D" id="3.40.1420.30">
    <property type="match status" value="1"/>
</dbReference>
<dbReference type="eggNOG" id="COG3212">
    <property type="taxonomic scope" value="Bacteria"/>
</dbReference>
<feature type="signal peptide" evidence="1">
    <location>
        <begin position="1"/>
        <end position="22"/>
    </location>
</feature>
<dbReference type="OrthoDB" id="710080at2"/>
<dbReference type="InterPro" id="IPR021533">
    <property type="entry name" value="PepSY-like"/>
</dbReference>
<organism evidence="3 4">
    <name type="scientific">Flavobacterium subsaxonicum WB 4.1-42 = DSM 21790</name>
    <dbReference type="NCBI Taxonomy" id="1121898"/>
    <lineage>
        <taxon>Bacteria</taxon>
        <taxon>Pseudomonadati</taxon>
        <taxon>Bacteroidota</taxon>
        <taxon>Flavobacteriia</taxon>
        <taxon>Flavobacteriales</taxon>
        <taxon>Flavobacteriaceae</taxon>
        <taxon>Flavobacterium</taxon>
    </lineage>
</organism>
<gene>
    <name evidence="3" type="ORF">Q766_09710</name>
</gene>
<dbReference type="AlphaFoldDB" id="A0A0A2MJT2"/>